<evidence type="ECO:0000313" key="2">
    <source>
        <dbReference type="EMBL" id="PIT89873.1"/>
    </source>
</evidence>
<proteinExistence type="predicted"/>
<comment type="caution">
    <text evidence="2">The sequence shown here is derived from an EMBL/GenBank/DDBJ whole genome shotgun (WGS) entry which is preliminary data.</text>
</comment>
<dbReference type="PANTHER" id="PTHR43591">
    <property type="entry name" value="METHYLTRANSFERASE"/>
    <property type="match status" value="1"/>
</dbReference>
<dbReference type="AlphaFoldDB" id="A0A2M6WAP1"/>
<reference evidence="3" key="1">
    <citation type="submission" date="2017-09" db="EMBL/GenBank/DDBJ databases">
        <title>Depth-based differentiation of microbial function through sediment-hosted aquifers and enrichment of novel symbionts in the deep terrestrial subsurface.</title>
        <authorList>
            <person name="Probst A.J."/>
            <person name="Ladd B."/>
            <person name="Jarett J.K."/>
            <person name="Geller-Mcgrath D.E."/>
            <person name="Sieber C.M.K."/>
            <person name="Emerson J.B."/>
            <person name="Anantharaman K."/>
            <person name="Thomas B.C."/>
            <person name="Malmstrom R."/>
            <person name="Stieglmeier M."/>
            <person name="Klingl A."/>
            <person name="Woyke T."/>
            <person name="Ryan C.M."/>
            <person name="Banfield J.F."/>
        </authorList>
    </citation>
    <scope>NUCLEOTIDE SEQUENCE [LARGE SCALE GENOMIC DNA]</scope>
</reference>
<dbReference type="Proteomes" id="UP000231464">
    <property type="component" value="Unassembled WGS sequence"/>
</dbReference>
<organism evidence="2 3">
    <name type="scientific">Candidatus Kuenenbacteria bacterium CG10_big_fil_rev_8_21_14_0_10_36_11</name>
    <dbReference type="NCBI Taxonomy" id="1974618"/>
    <lineage>
        <taxon>Bacteria</taxon>
        <taxon>Candidatus Kueneniibacteriota</taxon>
    </lineage>
</organism>
<dbReference type="InterPro" id="IPR013216">
    <property type="entry name" value="Methyltransf_11"/>
</dbReference>
<dbReference type="CDD" id="cd02440">
    <property type="entry name" value="AdoMet_MTases"/>
    <property type="match status" value="1"/>
</dbReference>
<feature type="domain" description="Methyltransferase type 11" evidence="1">
    <location>
        <begin position="49"/>
        <end position="157"/>
    </location>
</feature>
<dbReference type="GO" id="GO:0008757">
    <property type="term" value="F:S-adenosylmethionine-dependent methyltransferase activity"/>
    <property type="evidence" value="ECO:0007669"/>
    <property type="project" value="InterPro"/>
</dbReference>
<accession>A0A2M6WAP1</accession>
<name>A0A2M6WAP1_9BACT</name>
<dbReference type="PANTHER" id="PTHR43591:SF24">
    <property type="entry name" value="2-METHOXY-6-POLYPRENYL-1,4-BENZOQUINOL METHYLASE, MITOCHONDRIAL"/>
    <property type="match status" value="1"/>
</dbReference>
<dbReference type="Gene3D" id="3.40.50.150">
    <property type="entry name" value="Vaccinia Virus protein VP39"/>
    <property type="match status" value="1"/>
</dbReference>
<dbReference type="InterPro" id="IPR029063">
    <property type="entry name" value="SAM-dependent_MTases_sf"/>
</dbReference>
<protein>
    <recommendedName>
        <fullName evidence="1">Methyltransferase type 11 domain-containing protein</fullName>
    </recommendedName>
</protein>
<evidence type="ECO:0000259" key="1">
    <source>
        <dbReference type="Pfam" id="PF08241"/>
    </source>
</evidence>
<dbReference type="SUPFAM" id="SSF53335">
    <property type="entry name" value="S-adenosyl-L-methionine-dependent methyltransferases"/>
    <property type="match status" value="1"/>
</dbReference>
<gene>
    <name evidence="2" type="ORF">COU23_01595</name>
</gene>
<sequence>MSRKIKNLPPSAGYDLYANFYDKKLAFLDSFEQFQLLPNLGNIIGKKILDVGAGTGRLSIRLAEKGAAVTAMDVSEEMLGVLNTKIKVKDEIPVPFATGKLELAGMTIAVADAENLPFPDNSFDIVIAAFLIVHLKNPKIFFNEAYRVLKPNGLLAITNINQKTPPELKTEKGKIIIKSYYHRPEKIVSDLESLAFSIQKNILIKDKDVWINQIIIAEK</sequence>
<dbReference type="Pfam" id="PF08241">
    <property type="entry name" value="Methyltransf_11"/>
    <property type="match status" value="1"/>
</dbReference>
<evidence type="ECO:0000313" key="3">
    <source>
        <dbReference type="Proteomes" id="UP000231464"/>
    </source>
</evidence>
<dbReference type="EMBL" id="PFBP01000025">
    <property type="protein sequence ID" value="PIT89873.1"/>
    <property type="molecule type" value="Genomic_DNA"/>
</dbReference>